<evidence type="ECO:0000313" key="2">
    <source>
        <dbReference type="Proteomes" id="UP000828390"/>
    </source>
</evidence>
<dbReference type="Proteomes" id="UP000828390">
    <property type="component" value="Unassembled WGS sequence"/>
</dbReference>
<gene>
    <name evidence="1" type="ORF">DPMN_170414</name>
</gene>
<dbReference type="AlphaFoldDB" id="A0A9D4DYJ2"/>
<comment type="caution">
    <text evidence="1">The sequence shown here is derived from an EMBL/GenBank/DDBJ whole genome shotgun (WGS) entry which is preliminary data.</text>
</comment>
<reference evidence="1" key="1">
    <citation type="journal article" date="2019" name="bioRxiv">
        <title>The Genome of the Zebra Mussel, Dreissena polymorpha: A Resource for Invasive Species Research.</title>
        <authorList>
            <person name="McCartney M.A."/>
            <person name="Auch B."/>
            <person name="Kono T."/>
            <person name="Mallez S."/>
            <person name="Zhang Y."/>
            <person name="Obille A."/>
            <person name="Becker A."/>
            <person name="Abrahante J.E."/>
            <person name="Garbe J."/>
            <person name="Badalamenti J.P."/>
            <person name="Herman A."/>
            <person name="Mangelson H."/>
            <person name="Liachko I."/>
            <person name="Sullivan S."/>
            <person name="Sone E.D."/>
            <person name="Koren S."/>
            <person name="Silverstein K.A.T."/>
            <person name="Beckman K.B."/>
            <person name="Gohl D.M."/>
        </authorList>
    </citation>
    <scope>NUCLEOTIDE SEQUENCE</scope>
    <source>
        <strain evidence="1">Duluth1</strain>
        <tissue evidence="1">Whole animal</tissue>
    </source>
</reference>
<sequence>MLFLGNLLHDGYVRARNDNSAWRLAERYNLPTSAQRFDWNQHSNLHAELSFLALTFDPVPVKSLRGGCQHSWIKSMTTSYPTT</sequence>
<keyword evidence="2" id="KW-1185">Reference proteome</keyword>
<organism evidence="1 2">
    <name type="scientific">Dreissena polymorpha</name>
    <name type="common">Zebra mussel</name>
    <name type="synonym">Mytilus polymorpha</name>
    <dbReference type="NCBI Taxonomy" id="45954"/>
    <lineage>
        <taxon>Eukaryota</taxon>
        <taxon>Metazoa</taxon>
        <taxon>Spiralia</taxon>
        <taxon>Lophotrochozoa</taxon>
        <taxon>Mollusca</taxon>
        <taxon>Bivalvia</taxon>
        <taxon>Autobranchia</taxon>
        <taxon>Heteroconchia</taxon>
        <taxon>Euheterodonta</taxon>
        <taxon>Imparidentia</taxon>
        <taxon>Neoheterodontei</taxon>
        <taxon>Myida</taxon>
        <taxon>Dreissenoidea</taxon>
        <taxon>Dreissenidae</taxon>
        <taxon>Dreissena</taxon>
    </lineage>
</organism>
<evidence type="ECO:0000313" key="1">
    <source>
        <dbReference type="EMBL" id="KAH3769165.1"/>
    </source>
</evidence>
<accession>A0A9D4DYJ2</accession>
<dbReference type="EMBL" id="JAIWYP010000009">
    <property type="protein sequence ID" value="KAH3769165.1"/>
    <property type="molecule type" value="Genomic_DNA"/>
</dbReference>
<reference evidence="1" key="2">
    <citation type="submission" date="2020-11" db="EMBL/GenBank/DDBJ databases">
        <authorList>
            <person name="McCartney M.A."/>
            <person name="Auch B."/>
            <person name="Kono T."/>
            <person name="Mallez S."/>
            <person name="Becker A."/>
            <person name="Gohl D.M."/>
            <person name="Silverstein K.A.T."/>
            <person name="Koren S."/>
            <person name="Bechman K.B."/>
            <person name="Herman A."/>
            <person name="Abrahante J.E."/>
            <person name="Garbe J."/>
        </authorList>
    </citation>
    <scope>NUCLEOTIDE SEQUENCE</scope>
    <source>
        <strain evidence="1">Duluth1</strain>
        <tissue evidence="1">Whole animal</tissue>
    </source>
</reference>
<proteinExistence type="predicted"/>
<name>A0A9D4DYJ2_DREPO</name>
<protein>
    <submittedName>
        <fullName evidence="1">Uncharacterized protein</fullName>
    </submittedName>
</protein>